<feature type="binding site" evidence="1">
    <location>
        <position position="843"/>
    </location>
    <ligand>
        <name>2-oxoglutarate</name>
        <dbReference type="ChEBI" id="CHEBI:16810"/>
    </ligand>
</feature>
<feature type="compositionally biased region" description="Low complexity" evidence="2">
    <location>
        <begin position="114"/>
        <end position="126"/>
    </location>
</feature>
<dbReference type="InterPro" id="IPR037151">
    <property type="entry name" value="AlkB-like_sf"/>
</dbReference>
<feature type="binding site" evidence="1">
    <location>
        <position position="714"/>
    </location>
    <ligand>
        <name>2-oxoglutarate</name>
        <dbReference type="ChEBI" id="CHEBI:16810"/>
    </ligand>
</feature>
<dbReference type="OrthoDB" id="2163491at2759"/>
<evidence type="ECO:0000313" key="5">
    <source>
        <dbReference type="Proteomes" id="UP000572817"/>
    </source>
</evidence>
<comment type="caution">
    <text evidence="4">The sequence shown here is derived from an EMBL/GenBank/DDBJ whole genome shotgun (WGS) entry which is preliminary data.</text>
</comment>
<protein>
    <submittedName>
        <fullName evidence="4">Oxoglutarate/iron-dependent oxygenase</fullName>
    </submittedName>
</protein>
<dbReference type="SUPFAM" id="SSF51197">
    <property type="entry name" value="Clavaminate synthase-like"/>
    <property type="match status" value="1"/>
</dbReference>
<accession>A0A8H4J568</accession>
<name>A0A8H4J568_9PEZI</name>
<feature type="region of interest" description="Disordered" evidence="2">
    <location>
        <begin position="21"/>
        <end position="136"/>
    </location>
</feature>
<dbReference type="PANTHER" id="PTHR31573:SF4">
    <property type="entry name" value="FE2OG DIOXYGENASE DOMAIN-CONTAINING PROTEIN"/>
    <property type="match status" value="1"/>
</dbReference>
<feature type="region of interest" description="Disordered" evidence="2">
    <location>
        <begin position="320"/>
        <end position="346"/>
    </location>
</feature>
<dbReference type="AlphaFoldDB" id="A0A8H4J568"/>
<dbReference type="EMBL" id="WWBZ02000007">
    <property type="protein sequence ID" value="KAF4312007.1"/>
    <property type="molecule type" value="Genomic_DNA"/>
</dbReference>
<gene>
    <name evidence="4" type="ORF">GTA08_BOTSDO12104</name>
</gene>
<dbReference type="Pfam" id="PF13532">
    <property type="entry name" value="2OG-FeII_Oxy_2"/>
    <property type="match status" value="1"/>
</dbReference>
<evidence type="ECO:0000256" key="1">
    <source>
        <dbReference type="PIRSR" id="PIRSR632852-1"/>
    </source>
</evidence>
<dbReference type="Proteomes" id="UP000572817">
    <property type="component" value="Unassembled WGS sequence"/>
</dbReference>
<dbReference type="Gene3D" id="2.60.120.590">
    <property type="entry name" value="Alpha-ketoglutarate-dependent dioxygenase AlkB-like"/>
    <property type="match status" value="1"/>
</dbReference>
<dbReference type="GO" id="GO:0006307">
    <property type="term" value="P:DNA alkylation repair"/>
    <property type="evidence" value="ECO:0007669"/>
    <property type="project" value="TreeGrafter"/>
</dbReference>
<evidence type="ECO:0000256" key="2">
    <source>
        <dbReference type="SAM" id="MobiDB-lite"/>
    </source>
</evidence>
<feature type="compositionally biased region" description="Polar residues" evidence="2">
    <location>
        <begin position="336"/>
        <end position="346"/>
    </location>
</feature>
<feature type="domain" description="Alpha-ketoglutarate-dependent dioxygenase AlkB-like" evidence="3">
    <location>
        <begin position="672"/>
        <end position="850"/>
    </location>
</feature>
<feature type="compositionally biased region" description="Polar residues" evidence="2">
    <location>
        <begin position="33"/>
        <end position="48"/>
    </location>
</feature>
<feature type="region of interest" description="Disordered" evidence="2">
    <location>
        <begin position="866"/>
        <end position="892"/>
    </location>
</feature>
<dbReference type="InterPro" id="IPR027450">
    <property type="entry name" value="AlkB-like"/>
</dbReference>
<proteinExistence type="predicted"/>
<reference evidence="4" key="1">
    <citation type="submission" date="2020-04" db="EMBL/GenBank/DDBJ databases">
        <title>Genome Assembly and Annotation of Botryosphaeria dothidea sdau 11-99, a Latent Pathogen of Apple Fruit Ring Rot in China.</title>
        <authorList>
            <person name="Yu C."/>
            <person name="Diao Y."/>
            <person name="Lu Q."/>
            <person name="Zhao J."/>
            <person name="Cui S."/>
            <person name="Peng C."/>
            <person name="He B."/>
            <person name="Liu H."/>
        </authorList>
    </citation>
    <scope>NUCLEOTIDE SEQUENCE [LARGE SCALE GENOMIC DNA]</scope>
    <source>
        <strain evidence="4">Sdau11-99</strain>
    </source>
</reference>
<evidence type="ECO:0000313" key="4">
    <source>
        <dbReference type="EMBL" id="KAF4312007.1"/>
    </source>
</evidence>
<feature type="compositionally biased region" description="Basic residues" evidence="2">
    <location>
        <begin position="198"/>
        <end position="208"/>
    </location>
</feature>
<evidence type="ECO:0000259" key="3">
    <source>
        <dbReference type="Pfam" id="PF13532"/>
    </source>
</evidence>
<dbReference type="PANTHER" id="PTHR31573">
    <property type="entry name" value="ALPHA-KETOGLUTARATE-DEPENDENT DIOXYGENASE ALKB HOMOLOG 2"/>
    <property type="match status" value="1"/>
</dbReference>
<dbReference type="GO" id="GO:0051747">
    <property type="term" value="F:cytosine C-5 DNA demethylase activity"/>
    <property type="evidence" value="ECO:0007669"/>
    <property type="project" value="TreeGrafter"/>
</dbReference>
<dbReference type="InterPro" id="IPR032852">
    <property type="entry name" value="ALKBH2"/>
</dbReference>
<feature type="binding site" evidence="1">
    <location>
        <position position="723"/>
    </location>
    <ligand>
        <name>2-oxoglutarate</name>
        <dbReference type="ChEBI" id="CHEBI:16810"/>
    </ligand>
</feature>
<dbReference type="GO" id="GO:0008198">
    <property type="term" value="F:ferrous iron binding"/>
    <property type="evidence" value="ECO:0007669"/>
    <property type="project" value="TreeGrafter"/>
</dbReference>
<dbReference type="GO" id="GO:0035516">
    <property type="term" value="F:broad specificity oxidative DNA demethylase activity"/>
    <property type="evidence" value="ECO:0007669"/>
    <property type="project" value="TreeGrafter"/>
</dbReference>
<keyword evidence="5" id="KW-1185">Reference proteome</keyword>
<organism evidence="4 5">
    <name type="scientific">Botryosphaeria dothidea</name>
    <dbReference type="NCBI Taxonomy" id="55169"/>
    <lineage>
        <taxon>Eukaryota</taxon>
        <taxon>Fungi</taxon>
        <taxon>Dikarya</taxon>
        <taxon>Ascomycota</taxon>
        <taxon>Pezizomycotina</taxon>
        <taxon>Dothideomycetes</taxon>
        <taxon>Dothideomycetes incertae sedis</taxon>
        <taxon>Botryosphaeriales</taxon>
        <taxon>Botryosphaeriaceae</taxon>
        <taxon>Botryosphaeria</taxon>
    </lineage>
</organism>
<feature type="compositionally biased region" description="Low complexity" evidence="2">
    <location>
        <begin position="49"/>
        <end position="77"/>
    </location>
</feature>
<feature type="region of interest" description="Disordered" evidence="2">
    <location>
        <begin position="194"/>
        <end position="229"/>
    </location>
</feature>
<sequence length="892" mass="98138">MSFKELFGLCAGMDDTGMHLLNSNRSARRRSAQKSTDVTQDMYTQTEESSSLQSPTSPHSSTSPPLSSLPSTRTSFSFQENETESELSSVPSDLSDYDAKPLPKRRKTEHGTASRRQSQTASRASTGSLKKQGKNQRNTSLIVVLKVTRDRLRQVSHNLEHASQQAFSLSVATLQSTTKPQDSVQDGDLALLTPPATVKRKRAGRPKKPATPSSPQAFTPDPPAIPHVADPIPDDVQPLVEVSKQLMALSSCPIDTKPAPIGSPEVWADGRQALCESLPYYRSYQSAGYCTNGFAISFMFDQEGSPRDYMDSEVVIARSGGGLSRDKTTGKMARQADQTEGSQVKSVRNSMDQFNPVAILCGNRNLQCPSKMPHVYNVLDWFKPTHIWFEKVNGMANIRYRFEKLRKDTQSWWASSQGPEPTRIGDQGPPRVRCCSQCQQTSQQVYLPGWMCLQPECPQFWRLDSGNEPQEAGLLYDPRFLKQHTPWPHASAPQPLRPDHLSLGPNPILGDDVSWAAAKGLVCPQCGRCNSREAWEGWECGNLTCAFTHRLPHADIPASALHDPYNPLSAGYAPSRDWFAPALPLRVAFAHNYRINRVALPGTDGGFVAHLVANAAVTSEPAGPDAMWLDLQTAPNLGLRRRPLACSTLQGPLLTQHFAVNYGMPYKFVAATSSRPFAGAAAAVVAARSRLDWAARFLVGGSQEPFNELLALGYFERQKIDYHDDGERGLGPTIATLSLGAPATMKVRLKSKHFHGVSKAGAYVNVSPVPGADRYEERVAAHEELERLRREGDEGAYKARLKALPEELGLRARGNAKDVLSLHLGHGDVVVMHGAKIQEYYEHAVDPIGKLRFALTCRYIDPESLSPEDRPEYVIEPDDGDYDGARLPQVAV</sequence>